<gene>
    <name evidence="1" type="ORF">Apau_0498</name>
</gene>
<dbReference type="AlphaFoldDB" id="E3D000"/>
<accession>E3D000</accession>
<proteinExistence type="predicted"/>
<evidence type="ECO:0000313" key="2">
    <source>
        <dbReference type="Proteomes" id="UP000005096"/>
    </source>
</evidence>
<dbReference type="RefSeq" id="WP_006300086.1">
    <property type="nucleotide sequence ID" value="NZ_CM001022.1"/>
</dbReference>
<reference evidence="1 2" key="1">
    <citation type="journal article" date="2010" name="Stand. Genomic Sci.">
        <title>Non-contiguous finished genome sequence of Aminomonas paucivorans type strain (GLU-3).</title>
        <authorList>
            <person name="Pitluck S."/>
            <person name="Yasawong M."/>
            <person name="Held B."/>
            <person name="Lapidus A."/>
            <person name="Nolan M."/>
            <person name="Copeland A."/>
            <person name="Lucas S."/>
            <person name="Del Rio T.G."/>
            <person name="Tice H."/>
            <person name="Cheng J.F."/>
            <person name="Chertkov O."/>
            <person name="Goodwin L."/>
            <person name="Tapia R."/>
            <person name="Han C."/>
            <person name="Liolios K."/>
            <person name="Ivanova N."/>
            <person name="Mavromatis K."/>
            <person name="Ovchinnikova G."/>
            <person name="Pati A."/>
            <person name="Chen A."/>
            <person name="Palaniappan K."/>
            <person name="Land M."/>
            <person name="Hauser L."/>
            <person name="Chang Y.J."/>
            <person name="Jeffries C.D."/>
            <person name="Pukall R."/>
            <person name="Spring S."/>
            <person name="Rohde M."/>
            <person name="Sikorski J."/>
            <person name="Goker M."/>
            <person name="Woyke T."/>
            <person name="Bristow J."/>
            <person name="Eisen J.A."/>
            <person name="Markowitz V."/>
            <person name="Hugenholtz P."/>
            <person name="Kyrpides N.C."/>
            <person name="Klenk H.P."/>
        </authorList>
    </citation>
    <scope>NUCLEOTIDE SEQUENCE [LARGE SCALE GENOMIC DNA]</scope>
    <source>
        <strain evidence="1 2">DSM 12260</strain>
    </source>
</reference>
<evidence type="ECO:0008006" key="3">
    <source>
        <dbReference type="Google" id="ProtNLM"/>
    </source>
</evidence>
<sequence>MTCPGRRHVLETFTAPGSFGDGEVLMSRFHPAGERLPLVVVFHGVHGCADPSPGEKYGDLGRFLAEEGIGCVLAESSRKRRDRRIFGDDRAGWAVAAFEGKTFLQELADAASALDRVSALWPASPLWIWGFSLGGLLGMLLAGRAAGPLLGRKEFSVPHLRGLVLAGSGDSLKQGREDQTRLPVLDSLPEQRWLHEAARNLSGIRLGAFRGTKDETFTQGACRRLVDLAPLPEPDRFYQELEGVDHAFRTLNGEPSRQPLRAMIRRLLPWWT</sequence>
<dbReference type="Proteomes" id="UP000005096">
    <property type="component" value="Chromosome"/>
</dbReference>
<dbReference type="STRING" id="584708.Apau_0498"/>
<name>E3D000_9BACT</name>
<dbReference type="eggNOG" id="COG1073">
    <property type="taxonomic scope" value="Bacteria"/>
</dbReference>
<dbReference type="PaxDb" id="584708-Apau_0498"/>
<evidence type="ECO:0000313" key="1">
    <source>
        <dbReference type="EMBL" id="EFQ22932.1"/>
    </source>
</evidence>
<dbReference type="OrthoDB" id="4054at2"/>
<dbReference type="HOGENOM" id="CLU_1072735_0_0_0"/>
<protein>
    <recommendedName>
        <fullName evidence="3">Serine aminopeptidase S33 domain-containing protein</fullName>
    </recommendedName>
</protein>
<dbReference type="EMBL" id="CM001022">
    <property type="protein sequence ID" value="EFQ22932.1"/>
    <property type="molecule type" value="Genomic_DNA"/>
</dbReference>
<organism evidence="1 2">
    <name type="scientific">Aminomonas paucivorans DSM 12260</name>
    <dbReference type="NCBI Taxonomy" id="584708"/>
    <lineage>
        <taxon>Bacteria</taxon>
        <taxon>Thermotogati</taxon>
        <taxon>Synergistota</taxon>
        <taxon>Synergistia</taxon>
        <taxon>Synergistales</taxon>
        <taxon>Synergistaceae</taxon>
        <taxon>Aminomonas</taxon>
    </lineage>
</organism>
<dbReference type="Gene3D" id="3.40.50.1820">
    <property type="entry name" value="alpha/beta hydrolase"/>
    <property type="match status" value="1"/>
</dbReference>
<dbReference type="SUPFAM" id="SSF53474">
    <property type="entry name" value="alpha/beta-Hydrolases"/>
    <property type="match status" value="1"/>
</dbReference>
<keyword evidence="2" id="KW-1185">Reference proteome</keyword>
<dbReference type="InterPro" id="IPR029058">
    <property type="entry name" value="AB_hydrolase_fold"/>
</dbReference>